<comment type="subunit">
    <text evidence="13">Interacts with KCNMA1.</text>
</comment>
<reference evidence="18" key="1">
    <citation type="submission" date="2025-08" db="UniProtKB">
        <authorList>
            <consortium name="Ensembl"/>
        </authorList>
    </citation>
    <scope>IDENTIFICATION</scope>
</reference>
<protein>
    <submittedName>
        <fullName evidence="18">Leucine rich repeat containing 55</fullName>
    </submittedName>
</protein>
<dbReference type="SMART" id="SM00013">
    <property type="entry name" value="LRRNT"/>
    <property type="match status" value="1"/>
</dbReference>
<dbReference type="InterPro" id="IPR000483">
    <property type="entry name" value="Cys-rich_flank_reg_C"/>
</dbReference>
<reference evidence="18" key="2">
    <citation type="submission" date="2025-09" db="UniProtKB">
        <authorList>
            <consortium name="Ensembl"/>
        </authorList>
    </citation>
    <scope>IDENTIFICATION</scope>
</reference>
<evidence type="ECO:0000256" key="1">
    <source>
        <dbReference type="ARBA" id="ARBA00004162"/>
    </source>
</evidence>
<dbReference type="SMART" id="SM00369">
    <property type="entry name" value="LRR_TYP"/>
    <property type="match status" value="5"/>
</dbReference>
<dbReference type="PROSITE" id="PS51450">
    <property type="entry name" value="LRR"/>
    <property type="match status" value="1"/>
</dbReference>
<dbReference type="InterPro" id="IPR003591">
    <property type="entry name" value="Leu-rich_rpt_typical-subtyp"/>
</dbReference>
<dbReference type="GO" id="GO:0005249">
    <property type="term" value="F:voltage-gated potassium channel activity"/>
    <property type="evidence" value="ECO:0007669"/>
    <property type="project" value="TreeGrafter"/>
</dbReference>
<dbReference type="Proteomes" id="UP000694393">
    <property type="component" value="Unplaced"/>
</dbReference>
<keyword evidence="6 15" id="KW-0732">Signal</keyword>
<keyword evidence="12" id="KW-0407">Ion channel</keyword>
<name>A0A8C8S9T4_9SAUR</name>
<dbReference type="PANTHER" id="PTHR46473">
    <property type="entry name" value="GH08155P"/>
    <property type="match status" value="1"/>
</dbReference>
<keyword evidence="11" id="KW-1015">Disulfide bond</keyword>
<accession>A0A8C8S9T4</accession>
<evidence type="ECO:0000256" key="9">
    <source>
        <dbReference type="ARBA" id="ARBA00023065"/>
    </source>
</evidence>
<evidence type="ECO:0000256" key="7">
    <source>
        <dbReference type="ARBA" id="ARBA00022737"/>
    </source>
</evidence>
<organism evidence="18 19">
    <name type="scientific">Pelusios castaneus</name>
    <name type="common">West African mud turtle</name>
    <dbReference type="NCBI Taxonomy" id="367368"/>
    <lineage>
        <taxon>Eukaryota</taxon>
        <taxon>Metazoa</taxon>
        <taxon>Chordata</taxon>
        <taxon>Craniata</taxon>
        <taxon>Vertebrata</taxon>
        <taxon>Euteleostomi</taxon>
        <taxon>Archelosauria</taxon>
        <taxon>Testudinata</taxon>
        <taxon>Testudines</taxon>
        <taxon>Pleurodira</taxon>
        <taxon>Pelomedusidae</taxon>
        <taxon>Pelusios</taxon>
    </lineage>
</organism>
<keyword evidence="5 14" id="KW-0812">Transmembrane</keyword>
<evidence type="ECO:0000256" key="14">
    <source>
        <dbReference type="SAM" id="Phobius"/>
    </source>
</evidence>
<evidence type="ECO:0000256" key="15">
    <source>
        <dbReference type="SAM" id="SignalP"/>
    </source>
</evidence>
<feature type="domain" description="LRRNT" evidence="16">
    <location>
        <begin position="40"/>
        <end position="72"/>
    </location>
</feature>
<keyword evidence="4" id="KW-0433">Leucine-rich repeat</keyword>
<evidence type="ECO:0000256" key="6">
    <source>
        <dbReference type="ARBA" id="ARBA00022729"/>
    </source>
</evidence>
<evidence type="ECO:0000256" key="11">
    <source>
        <dbReference type="ARBA" id="ARBA00023157"/>
    </source>
</evidence>
<dbReference type="AlphaFoldDB" id="A0A8C8S9T4"/>
<feature type="domain" description="LRRCT" evidence="17">
    <location>
        <begin position="199"/>
        <end position="253"/>
    </location>
</feature>
<keyword evidence="2" id="KW-0813">Transport</keyword>
<keyword evidence="3" id="KW-1003">Cell membrane</keyword>
<keyword evidence="8 14" id="KW-1133">Transmembrane helix</keyword>
<dbReference type="InterPro" id="IPR000372">
    <property type="entry name" value="LRRNT"/>
</dbReference>
<evidence type="ECO:0000259" key="17">
    <source>
        <dbReference type="SMART" id="SM00082"/>
    </source>
</evidence>
<evidence type="ECO:0000313" key="19">
    <source>
        <dbReference type="Proteomes" id="UP000694393"/>
    </source>
</evidence>
<feature type="transmembrane region" description="Helical" evidence="14">
    <location>
        <begin position="261"/>
        <end position="284"/>
    </location>
</feature>
<feature type="signal peptide" evidence="15">
    <location>
        <begin position="1"/>
        <end position="31"/>
    </location>
</feature>
<dbReference type="Ensembl" id="ENSPCET00000018376.1">
    <property type="protein sequence ID" value="ENSPCEP00000017763.1"/>
    <property type="gene ID" value="ENSPCEG00000013913.1"/>
</dbReference>
<evidence type="ECO:0000256" key="10">
    <source>
        <dbReference type="ARBA" id="ARBA00023136"/>
    </source>
</evidence>
<dbReference type="SMART" id="SM00082">
    <property type="entry name" value="LRRCT"/>
    <property type="match status" value="1"/>
</dbReference>
<evidence type="ECO:0000256" key="4">
    <source>
        <dbReference type="ARBA" id="ARBA00022614"/>
    </source>
</evidence>
<dbReference type="InterPro" id="IPR051432">
    <property type="entry name" value="KCNMA1_auxiliary"/>
</dbReference>
<dbReference type="FunFam" id="3.80.10.10:FF:000015">
    <property type="entry name" value="Leucine rich repeat containing 38"/>
    <property type="match status" value="1"/>
</dbReference>
<evidence type="ECO:0000256" key="5">
    <source>
        <dbReference type="ARBA" id="ARBA00022692"/>
    </source>
</evidence>
<keyword evidence="9" id="KW-0406">Ion transport</keyword>
<dbReference type="PANTHER" id="PTHR46473:SF5">
    <property type="entry name" value="LEUCINE-RICH REPEAT-CONTAINING PROTEIN 55"/>
    <property type="match status" value="1"/>
</dbReference>
<comment type="subcellular location">
    <subcellularLocation>
        <location evidence="1">Cell membrane</location>
        <topology evidence="1">Single-pass membrane protein</topology>
    </subcellularLocation>
</comment>
<dbReference type="GO" id="GO:0044325">
    <property type="term" value="F:transmembrane transporter binding"/>
    <property type="evidence" value="ECO:0007669"/>
    <property type="project" value="TreeGrafter"/>
</dbReference>
<feature type="chain" id="PRO_5034342475" evidence="15">
    <location>
        <begin position="32"/>
        <end position="304"/>
    </location>
</feature>
<dbReference type="GO" id="GO:0008076">
    <property type="term" value="C:voltage-gated potassium channel complex"/>
    <property type="evidence" value="ECO:0007669"/>
    <property type="project" value="TreeGrafter"/>
</dbReference>
<dbReference type="Gene3D" id="3.80.10.10">
    <property type="entry name" value="Ribonuclease Inhibitor"/>
    <property type="match status" value="2"/>
</dbReference>
<dbReference type="SUPFAM" id="SSF52058">
    <property type="entry name" value="L domain-like"/>
    <property type="match status" value="1"/>
</dbReference>
<evidence type="ECO:0000313" key="18">
    <source>
        <dbReference type="Ensembl" id="ENSPCEP00000017763.1"/>
    </source>
</evidence>
<sequence length="304" mass="33346">MGPGCAWLRVEGPASCHFSVMLLTPFLVAVAIAFCGASTSCPVLCTCRSQVVDCSGQRLFSVPPDLPLDTRNLSLAHNRIATIPPGYLTCYAELWVLDLRNNSLAELPAGLFLTAKRLTHLDLSYNNFSHVAANMFQEAHSLVRIDLSHNPWLRKVHPQAFRGLAQLRDLDLSYGGLSFLSLEALEGLPGLVTLQIGGNPWVCGCTMEPLLKWLRNRIQRCTSDSQLAECRAPPEVEGAPLFSLTEESFKACHLTLTLDDYLFIAFVGFVVSIASVATNFLLGITANCCHRWSKASEDEEIVHG</sequence>
<dbReference type="InterPro" id="IPR001611">
    <property type="entry name" value="Leu-rich_rpt"/>
</dbReference>
<keyword evidence="7" id="KW-0677">Repeat</keyword>
<proteinExistence type="predicted"/>
<evidence type="ECO:0000256" key="2">
    <source>
        <dbReference type="ARBA" id="ARBA00022448"/>
    </source>
</evidence>
<evidence type="ECO:0000256" key="8">
    <source>
        <dbReference type="ARBA" id="ARBA00022989"/>
    </source>
</evidence>
<evidence type="ECO:0000259" key="16">
    <source>
        <dbReference type="SMART" id="SM00013"/>
    </source>
</evidence>
<evidence type="ECO:0000256" key="12">
    <source>
        <dbReference type="ARBA" id="ARBA00023303"/>
    </source>
</evidence>
<dbReference type="InterPro" id="IPR032675">
    <property type="entry name" value="LRR_dom_sf"/>
</dbReference>
<dbReference type="Pfam" id="PF13855">
    <property type="entry name" value="LRR_8"/>
    <property type="match status" value="2"/>
</dbReference>
<evidence type="ECO:0000256" key="3">
    <source>
        <dbReference type="ARBA" id="ARBA00022475"/>
    </source>
</evidence>
<evidence type="ECO:0000256" key="13">
    <source>
        <dbReference type="ARBA" id="ARBA00038736"/>
    </source>
</evidence>
<keyword evidence="19" id="KW-1185">Reference proteome</keyword>
<dbReference type="GO" id="GO:0099104">
    <property type="term" value="F:potassium channel activator activity"/>
    <property type="evidence" value="ECO:0007669"/>
    <property type="project" value="TreeGrafter"/>
</dbReference>
<keyword evidence="10 14" id="KW-0472">Membrane</keyword>